<protein>
    <recommendedName>
        <fullName evidence="4">Transporter</fullName>
    </recommendedName>
</protein>
<evidence type="ECO:0000256" key="1">
    <source>
        <dbReference type="SAM" id="SignalP"/>
    </source>
</evidence>
<dbReference type="AlphaFoldDB" id="A0A1V0RU92"/>
<accession>A0A1V0RU92</accession>
<dbReference type="EMBL" id="CP020474">
    <property type="protein sequence ID" value="ARE85347.1"/>
    <property type="molecule type" value="Genomic_DNA"/>
</dbReference>
<evidence type="ECO:0000313" key="3">
    <source>
        <dbReference type="Proteomes" id="UP000192273"/>
    </source>
</evidence>
<reference evidence="2 3" key="1">
    <citation type="submission" date="2017-03" db="EMBL/GenBank/DDBJ databases">
        <title>Genome Sequence of Roseovarius mucosus strain SMR3 Isolated from a culture of the Diatom Skeletonema marinoi.</title>
        <authorList>
            <person name="Topel M."/>
            <person name="Pinder M."/>
            <person name="Johansson O.N."/>
            <person name="Kourtchenko O."/>
            <person name="Godhe A."/>
            <person name="Clarke A.K."/>
        </authorList>
    </citation>
    <scope>NUCLEOTIDE SEQUENCE [LARGE SCALE GENOMIC DNA]</scope>
    <source>
        <strain evidence="2 3">SMR3</strain>
    </source>
</reference>
<name>A0A1V0RU92_9RHOB</name>
<dbReference type="Proteomes" id="UP000192273">
    <property type="component" value="Chromosome"/>
</dbReference>
<dbReference type="OrthoDB" id="9809066at2"/>
<organism evidence="2 3">
    <name type="scientific">Roseovarius mucosus</name>
    <dbReference type="NCBI Taxonomy" id="215743"/>
    <lineage>
        <taxon>Bacteria</taxon>
        <taxon>Pseudomonadati</taxon>
        <taxon>Pseudomonadota</taxon>
        <taxon>Alphaproteobacteria</taxon>
        <taxon>Rhodobacterales</taxon>
        <taxon>Roseobacteraceae</taxon>
        <taxon>Roseovarius</taxon>
    </lineage>
</organism>
<dbReference type="KEGG" id="rmm:ROSMUCSMR3_03901"/>
<dbReference type="RefSeq" id="WP_081508416.1">
    <property type="nucleotide sequence ID" value="NZ_CP020474.1"/>
</dbReference>
<sequence>MRRHLVAVGLSLLLAGPWGGQALAQDAEELAQQLANPVASLISVPFQFNQDDGIGPNGDGSRLVLNVQPVIPFSIGENWNLISRTIVPIIHQDDVVPGSGSQSGLGDILQSFFFSPKAPTAGGVIWGLGSVVLFPTATDDLLGSEKWGAGPTGVVLVQRGPWTVGGLANHIWSFAGDDARADINRTFVQPFISYTTENAWTFTLQTETAYDWEAEDWAVPVNAVASKLVRIGGKPVSLFGGVRYWADSPAAGPDGWGIRFGATFLFPK</sequence>
<proteinExistence type="predicted"/>
<feature type="signal peptide" evidence="1">
    <location>
        <begin position="1"/>
        <end position="24"/>
    </location>
</feature>
<evidence type="ECO:0008006" key="4">
    <source>
        <dbReference type="Google" id="ProtNLM"/>
    </source>
</evidence>
<keyword evidence="3" id="KW-1185">Reference proteome</keyword>
<gene>
    <name evidence="2" type="ORF">ROSMUCSMR3_03901</name>
</gene>
<keyword evidence="1" id="KW-0732">Signal</keyword>
<evidence type="ECO:0000313" key="2">
    <source>
        <dbReference type="EMBL" id="ARE85347.1"/>
    </source>
</evidence>
<feature type="chain" id="PRO_5012730809" description="Transporter" evidence="1">
    <location>
        <begin position="25"/>
        <end position="268"/>
    </location>
</feature>